<sequence length="305" mass="31859">MPIDRDKALRADPSVREIRWSTRDVLLYHLSLGAGAAAATDPEPHLTYEKGLTVLPTFALVAGTGISAGEAPAPGMEMPGIDVDLRAVLHAGQGLEVHRPLPASGTATLRSRVAEVWDKGKAALIVLESAATGPDGASLWTTTTRIWARGEGGFGQDTGHGSGPGPGPEERWTAPDRPADTVITTATTPQQALWYRLNGDLNPLHADPAFARAAGFERPILHGLASYGLVAKALVDGVLDGDVTRLTGLAVRFAGPLVPGESIATSVWRDGPPADDGTERLLLHAACPERDGAPVLTHATATVRS</sequence>
<evidence type="ECO:0000259" key="4">
    <source>
        <dbReference type="Pfam" id="PF22622"/>
    </source>
</evidence>
<feature type="domain" description="Peroxisomal multifunctional enzyme type 2-like N-terminal" evidence="4">
    <location>
        <begin position="21"/>
        <end position="144"/>
    </location>
</feature>
<proteinExistence type="inferred from homology"/>
<feature type="compositionally biased region" description="Gly residues" evidence="2">
    <location>
        <begin position="150"/>
        <end position="164"/>
    </location>
</feature>
<dbReference type="PANTHER" id="PTHR13078:SF59">
    <property type="entry name" value="ENOYL-COA HYDRATASE CHSH3"/>
    <property type="match status" value="1"/>
</dbReference>
<dbReference type="EMBL" id="BAABCQ010000026">
    <property type="protein sequence ID" value="GAA3967678.1"/>
    <property type="molecule type" value="Genomic_DNA"/>
</dbReference>
<dbReference type="InterPro" id="IPR002539">
    <property type="entry name" value="MaoC-like_dom"/>
</dbReference>
<dbReference type="Gene3D" id="3.10.129.10">
    <property type="entry name" value="Hotdog Thioesterase"/>
    <property type="match status" value="1"/>
</dbReference>
<dbReference type="InterPro" id="IPR054357">
    <property type="entry name" value="MFE-2_N"/>
</dbReference>
<evidence type="ECO:0000313" key="6">
    <source>
        <dbReference type="Proteomes" id="UP001500034"/>
    </source>
</evidence>
<dbReference type="Pfam" id="PF22622">
    <property type="entry name" value="MFE-2_hydrat-2_N"/>
    <property type="match status" value="1"/>
</dbReference>
<comment type="similarity">
    <text evidence="1">Belongs to the enoyl-CoA hydratase/isomerase family.</text>
</comment>
<dbReference type="PANTHER" id="PTHR13078">
    <property type="entry name" value="PEROXISOMAL MULTIFUNCTIONAL ENZYME TYPE 2-RELATED"/>
    <property type="match status" value="1"/>
</dbReference>
<organism evidence="5 6">
    <name type="scientific">Streptomyces marokkonensis</name>
    <dbReference type="NCBI Taxonomy" id="324855"/>
    <lineage>
        <taxon>Bacteria</taxon>
        <taxon>Bacillati</taxon>
        <taxon>Actinomycetota</taxon>
        <taxon>Actinomycetes</taxon>
        <taxon>Kitasatosporales</taxon>
        <taxon>Streptomycetaceae</taxon>
        <taxon>Streptomyces</taxon>
    </lineage>
</organism>
<dbReference type="Pfam" id="PF01575">
    <property type="entry name" value="MaoC_dehydratas"/>
    <property type="match status" value="1"/>
</dbReference>
<dbReference type="RefSeq" id="WP_345590942.1">
    <property type="nucleotide sequence ID" value="NZ_BAABCQ010000026.1"/>
</dbReference>
<dbReference type="InterPro" id="IPR029069">
    <property type="entry name" value="HotDog_dom_sf"/>
</dbReference>
<name>A0ABP7PLK2_9ACTN</name>
<comment type="caution">
    <text evidence="5">The sequence shown here is derived from an EMBL/GenBank/DDBJ whole genome shotgun (WGS) entry which is preliminary data.</text>
</comment>
<evidence type="ECO:0000256" key="1">
    <source>
        <dbReference type="ARBA" id="ARBA00005254"/>
    </source>
</evidence>
<keyword evidence="6" id="KW-1185">Reference proteome</keyword>
<feature type="region of interest" description="Disordered" evidence="2">
    <location>
        <begin position="150"/>
        <end position="175"/>
    </location>
</feature>
<evidence type="ECO:0000256" key="2">
    <source>
        <dbReference type="SAM" id="MobiDB-lite"/>
    </source>
</evidence>
<dbReference type="SUPFAM" id="SSF54637">
    <property type="entry name" value="Thioesterase/thiol ester dehydrase-isomerase"/>
    <property type="match status" value="2"/>
</dbReference>
<gene>
    <name evidence="5" type="ORF">GCM10022384_18970</name>
</gene>
<feature type="domain" description="MaoC-like" evidence="3">
    <location>
        <begin position="174"/>
        <end position="271"/>
    </location>
</feature>
<reference evidence="6" key="1">
    <citation type="journal article" date="2019" name="Int. J. Syst. Evol. Microbiol.">
        <title>The Global Catalogue of Microorganisms (GCM) 10K type strain sequencing project: providing services to taxonomists for standard genome sequencing and annotation.</title>
        <authorList>
            <consortium name="The Broad Institute Genomics Platform"/>
            <consortium name="The Broad Institute Genome Sequencing Center for Infectious Disease"/>
            <person name="Wu L."/>
            <person name="Ma J."/>
        </authorList>
    </citation>
    <scope>NUCLEOTIDE SEQUENCE [LARGE SCALE GENOMIC DNA]</scope>
    <source>
        <strain evidence="6">JCM 17027</strain>
    </source>
</reference>
<dbReference type="Proteomes" id="UP001500034">
    <property type="component" value="Unassembled WGS sequence"/>
</dbReference>
<dbReference type="CDD" id="cd03448">
    <property type="entry name" value="HDE_HSD"/>
    <property type="match status" value="1"/>
</dbReference>
<protein>
    <submittedName>
        <fullName evidence="5">MaoC/PaaZ C-terminal domain-containing protein</fullName>
    </submittedName>
</protein>
<accession>A0ABP7PLK2</accession>
<evidence type="ECO:0000259" key="3">
    <source>
        <dbReference type="Pfam" id="PF01575"/>
    </source>
</evidence>
<evidence type="ECO:0000313" key="5">
    <source>
        <dbReference type="EMBL" id="GAA3967678.1"/>
    </source>
</evidence>